<dbReference type="InterPro" id="IPR050138">
    <property type="entry name" value="DHOase/Allantoinase_Hydrolase"/>
</dbReference>
<dbReference type="Proteomes" id="UP000440004">
    <property type="component" value="Unassembled WGS sequence"/>
</dbReference>
<gene>
    <name evidence="8" type="ORF">GC105_13855</name>
</gene>
<dbReference type="AlphaFoldDB" id="A0A6A7KBT5"/>
<evidence type="ECO:0000313" key="9">
    <source>
        <dbReference type="Proteomes" id="UP000440004"/>
    </source>
</evidence>
<dbReference type="GO" id="GO:0005737">
    <property type="term" value="C:cytoplasm"/>
    <property type="evidence" value="ECO:0007669"/>
    <property type="project" value="TreeGrafter"/>
</dbReference>
<evidence type="ECO:0000256" key="3">
    <source>
        <dbReference type="ARBA" id="ARBA00010286"/>
    </source>
</evidence>
<dbReference type="InterPro" id="IPR004722">
    <property type="entry name" value="DHOase"/>
</dbReference>
<proteinExistence type="inferred from homology"/>
<evidence type="ECO:0000313" key="8">
    <source>
        <dbReference type="EMBL" id="MPW26866.1"/>
    </source>
</evidence>
<dbReference type="InterPro" id="IPR002195">
    <property type="entry name" value="Dihydroorotase_CS"/>
</dbReference>
<evidence type="ECO:0000256" key="2">
    <source>
        <dbReference type="ARBA" id="ARBA00002368"/>
    </source>
</evidence>
<dbReference type="Pfam" id="PF01979">
    <property type="entry name" value="Amidohydro_1"/>
    <property type="match status" value="1"/>
</dbReference>
<dbReference type="CDD" id="cd01317">
    <property type="entry name" value="DHOase_IIa"/>
    <property type="match status" value="1"/>
</dbReference>
<comment type="similarity">
    <text evidence="3">Belongs to the metallo-dependent hydrolases superfamily. DHOase family. Class I DHOase subfamily.</text>
</comment>
<evidence type="ECO:0000256" key="1">
    <source>
        <dbReference type="ARBA" id="ARBA00001947"/>
    </source>
</evidence>
<dbReference type="EMBL" id="WHNX01000030">
    <property type="protein sequence ID" value="MPW26866.1"/>
    <property type="molecule type" value="Genomic_DNA"/>
</dbReference>
<dbReference type="SUPFAM" id="SSF51338">
    <property type="entry name" value="Composite domain of metallo-dependent hydrolases"/>
    <property type="match status" value="1"/>
</dbReference>
<dbReference type="Gene3D" id="2.30.40.10">
    <property type="entry name" value="Urease, subunit C, domain 1"/>
    <property type="match status" value="1"/>
</dbReference>
<keyword evidence="9" id="KW-1185">Reference proteome</keyword>
<evidence type="ECO:0000256" key="5">
    <source>
        <dbReference type="ARBA" id="ARBA00022801"/>
    </source>
</evidence>
<dbReference type="Gene3D" id="3.20.20.140">
    <property type="entry name" value="Metal-dependent hydrolases"/>
    <property type="match status" value="2"/>
</dbReference>
<keyword evidence="5 8" id="KW-0378">Hydrolase</keyword>
<dbReference type="RefSeq" id="WP_152805959.1">
    <property type="nucleotide sequence ID" value="NZ_WHNX01000030.1"/>
</dbReference>
<name>A0A6A7KBT5_9FIRM</name>
<evidence type="ECO:0000259" key="7">
    <source>
        <dbReference type="Pfam" id="PF01979"/>
    </source>
</evidence>
<dbReference type="GO" id="GO:0006221">
    <property type="term" value="P:pyrimidine nucleotide biosynthetic process"/>
    <property type="evidence" value="ECO:0007669"/>
    <property type="project" value="UniProtKB-KW"/>
</dbReference>
<dbReference type="GO" id="GO:0004038">
    <property type="term" value="F:allantoinase activity"/>
    <property type="evidence" value="ECO:0007669"/>
    <property type="project" value="TreeGrafter"/>
</dbReference>
<feature type="domain" description="Amidohydrolase-related" evidence="7">
    <location>
        <begin position="47"/>
        <end position="366"/>
    </location>
</feature>
<accession>A0A6A7KBT5</accession>
<dbReference type="PANTHER" id="PTHR43668:SF2">
    <property type="entry name" value="ALLANTOINASE"/>
    <property type="match status" value="1"/>
</dbReference>
<dbReference type="GO" id="GO:0006145">
    <property type="term" value="P:purine nucleobase catabolic process"/>
    <property type="evidence" value="ECO:0007669"/>
    <property type="project" value="TreeGrafter"/>
</dbReference>
<comment type="cofactor">
    <cofactor evidence="1">
        <name>Zn(2+)</name>
        <dbReference type="ChEBI" id="CHEBI:29105"/>
    </cofactor>
</comment>
<dbReference type="InterPro" id="IPR011059">
    <property type="entry name" value="Metal-dep_hydrolase_composite"/>
</dbReference>
<comment type="function">
    <text evidence="2">Catalyzes the reversible cyclization of carbamoyl aspartate to dihydroorotate.</text>
</comment>
<keyword evidence="6" id="KW-0665">Pyrimidine biosynthesis</keyword>
<organism evidence="8 9">
    <name type="scientific">Alkalibaculum sporogenes</name>
    <dbReference type="NCBI Taxonomy" id="2655001"/>
    <lineage>
        <taxon>Bacteria</taxon>
        <taxon>Bacillati</taxon>
        <taxon>Bacillota</taxon>
        <taxon>Clostridia</taxon>
        <taxon>Eubacteriales</taxon>
        <taxon>Eubacteriaceae</taxon>
        <taxon>Alkalibaculum</taxon>
    </lineage>
</organism>
<reference evidence="8 9" key="1">
    <citation type="submission" date="2019-10" db="EMBL/GenBank/DDBJ databases">
        <title>Alkalibaculum tamaniensis sp.nov., a new alkaliphilic acetogen, isolated on methoxylated aromatics from a mud volcano.</title>
        <authorList>
            <person name="Khomyakova M.A."/>
            <person name="Merkel A.Y."/>
            <person name="Bonch-Osmolovskaya E.A."/>
            <person name="Slobodkin A.I."/>
        </authorList>
    </citation>
    <scope>NUCLEOTIDE SEQUENCE [LARGE SCALE GENOMIC DNA]</scope>
    <source>
        <strain evidence="8 9">M08DMB</strain>
    </source>
</reference>
<dbReference type="GO" id="GO:0004151">
    <property type="term" value="F:dihydroorotase activity"/>
    <property type="evidence" value="ECO:0007669"/>
    <property type="project" value="InterPro"/>
</dbReference>
<dbReference type="InterPro" id="IPR006680">
    <property type="entry name" value="Amidohydro-rel"/>
</dbReference>
<dbReference type="SUPFAM" id="SSF51556">
    <property type="entry name" value="Metallo-dependent hydrolases"/>
    <property type="match status" value="1"/>
</dbReference>
<keyword evidence="4" id="KW-0479">Metal-binding</keyword>
<dbReference type="PANTHER" id="PTHR43668">
    <property type="entry name" value="ALLANTOINASE"/>
    <property type="match status" value="1"/>
</dbReference>
<evidence type="ECO:0000256" key="4">
    <source>
        <dbReference type="ARBA" id="ARBA00022723"/>
    </source>
</evidence>
<evidence type="ECO:0000256" key="6">
    <source>
        <dbReference type="ARBA" id="ARBA00022975"/>
    </source>
</evidence>
<dbReference type="GO" id="GO:0046872">
    <property type="term" value="F:metal ion binding"/>
    <property type="evidence" value="ECO:0007669"/>
    <property type="project" value="UniProtKB-KW"/>
</dbReference>
<protein>
    <submittedName>
        <fullName evidence="8">Amidohydrolase family protein</fullName>
    </submittedName>
</protein>
<comment type="caution">
    <text evidence="8">The sequence shown here is derived from an EMBL/GenBank/DDBJ whole genome shotgun (WGS) entry which is preliminary data.</text>
</comment>
<dbReference type="InterPro" id="IPR032466">
    <property type="entry name" value="Metal_Hydrolase"/>
</dbReference>
<dbReference type="PROSITE" id="PS00483">
    <property type="entry name" value="DIHYDROOROTASE_2"/>
    <property type="match status" value="1"/>
</dbReference>
<sequence>MIIKNVEIVDVHGSRPGNIVIQEGVITDLDYQGDDYNEEIIEGSGYTIMPSFIDLHCHLREPGYEYKEDMESGMKAALRGGYTHVCAMANTKPVIDNIELVKKNHDKSKKLGLCDLTQICALTKNFGKEYVEFKEIMQETKVFSNDGVNVNERETMERALAYSKALDFLILSHCEPEVETVRRDLDILKEIPGNLHICHVSEHETINIIRLAKDQGIEVTCEIAPHHIFESEVDYKVNPPFGREQDRKALIRAIKEGTIDICATDHAPHSKEDKDQGAPGISNIEVAFPMYWKVFNENNLSLEKLSEMMSYKPAKMLDLNCGEIAVGKEANLVLVNTEKEYLMDINKFISKSKNNPFHGTIIKGEILMTIKRGVIKYDNR</sequence>